<dbReference type="SUPFAM" id="SSF55073">
    <property type="entry name" value="Nucleotide cyclase"/>
    <property type="match status" value="1"/>
</dbReference>
<dbReference type="SUPFAM" id="SSF158472">
    <property type="entry name" value="HAMP domain-like"/>
    <property type="match status" value="1"/>
</dbReference>
<dbReference type="InterPro" id="IPR003660">
    <property type="entry name" value="HAMP_dom"/>
</dbReference>
<dbReference type="GO" id="GO:0016020">
    <property type="term" value="C:membrane"/>
    <property type="evidence" value="ECO:0007669"/>
    <property type="project" value="InterPro"/>
</dbReference>
<dbReference type="CDD" id="cd06225">
    <property type="entry name" value="HAMP"/>
    <property type="match status" value="1"/>
</dbReference>
<evidence type="ECO:0000256" key="2">
    <source>
        <dbReference type="SAM" id="Phobius"/>
    </source>
</evidence>
<feature type="transmembrane region" description="Helical" evidence="2">
    <location>
        <begin position="12"/>
        <end position="35"/>
    </location>
</feature>
<dbReference type="GO" id="GO:0007165">
    <property type="term" value="P:signal transduction"/>
    <property type="evidence" value="ECO:0007669"/>
    <property type="project" value="InterPro"/>
</dbReference>
<name>A0A2A2F680_9GAMM</name>
<keyword evidence="2" id="KW-1133">Transmembrane helix</keyword>
<dbReference type="SMART" id="SM00267">
    <property type="entry name" value="GGDEF"/>
    <property type="match status" value="1"/>
</dbReference>
<dbReference type="CDD" id="cd01949">
    <property type="entry name" value="GGDEF"/>
    <property type="match status" value="1"/>
</dbReference>
<dbReference type="InterPro" id="IPR052163">
    <property type="entry name" value="DGC-Regulatory_Protein"/>
</dbReference>
<dbReference type="Pfam" id="PF00990">
    <property type="entry name" value="GGDEF"/>
    <property type="match status" value="1"/>
</dbReference>
<dbReference type="Pfam" id="PF00672">
    <property type="entry name" value="HAMP"/>
    <property type="match status" value="1"/>
</dbReference>
<dbReference type="SMART" id="SM00304">
    <property type="entry name" value="HAMP"/>
    <property type="match status" value="1"/>
</dbReference>
<dbReference type="NCBIfam" id="TIGR00254">
    <property type="entry name" value="GGDEF"/>
    <property type="match status" value="1"/>
</dbReference>
<keyword evidence="6" id="KW-1185">Reference proteome</keyword>
<dbReference type="AlphaFoldDB" id="A0A2A2F680"/>
<reference evidence="5 6" key="1">
    <citation type="submission" date="2017-08" db="EMBL/GenBank/DDBJ databases">
        <title>Halovibrio sewagensis sp. nov., isolated from wastewater of high salinity.</title>
        <authorList>
            <person name="Dong X."/>
            <person name="Zhang G."/>
        </authorList>
    </citation>
    <scope>NUCLEOTIDE SEQUENCE [LARGE SCALE GENOMIC DNA]</scope>
    <source>
        <strain evidence="5 6">YL5-2</strain>
    </source>
</reference>
<feature type="domain" description="GGDEF" evidence="4">
    <location>
        <begin position="271"/>
        <end position="403"/>
    </location>
</feature>
<evidence type="ECO:0000259" key="4">
    <source>
        <dbReference type="PROSITE" id="PS50887"/>
    </source>
</evidence>
<dbReference type="Pfam" id="PF17152">
    <property type="entry name" value="CHASE8"/>
    <property type="match status" value="1"/>
</dbReference>
<protein>
    <recommendedName>
        <fullName evidence="7">Diguanylate cyclase</fullName>
    </recommendedName>
</protein>
<dbReference type="PANTHER" id="PTHR46663">
    <property type="entry name" value="DIGUANYLATE CYCLASE DGCT-RELATED"/>
    <property type="match status" value="1"/>
</dbReference>
<dbReference type="PROSITE" id="PS50887">
    <property type="entry name" value="GGDEF"/>
    <property type="match status" value="1"/>
</dbReference>
<dbReference type="InterPro" id="IPR043128">
    <property type="entry name" value="Rev_trsase/Diguanyl_cyclase"/>
</dbReference>
<dbReference type="FunFam" id="3.30.70.270:FF:000001">
    <property type="entry name" value="Diguanylate cyclase domain protein"/>
    <property type="match status" value="1"/>
</dbReference>
<proteinExistence type="predicted"/>
<dbReference type="Gene3D" id="6.10.340.10">
    <property type="match status" value="1"/>
</dbReference>
<dbReference type="InterPro" id="IPR000160">
    <property type="entry name" value="GGDEF_dom"/>
</dbReference>
<dbReference type="Gene3D" id="3.30.70.270">
    <property type="match status" value="1"/>
</dbReference>
<dbReference type="InterPro" id="IPR033417">
    <property type="entry name" value="CHASE8"/>
</dbReference>
<organism evidence="5 6">
    <name type="scientific">Halovibrio salipaludis</name>
    <dbReference type="NCBI Taxonomy" id="2032626"/>
    <lineage>
        <taxon>Bacteria</taxon>
        <taxon>Pseudomonadati</taxon>
        <taxon>Pseudomonadota</taxon>
        <taxon>Gammaproteobacteria</taxon>
        <taxon>Oceanospirillales</taxon>
        <taxon>Halomonadaceae</taxon>
        <taxon>Halovibrio</taxon>
    </lineage>
</organism>
<dbReference type="Proteomes" id="UP000218896">
    <property type="component" value="Unassembled WGS sequence"/>
</dbReference>
<evidence type="ECO:0000313" key="6">
    <source>
        <dbReference type="Proteomes" id="UP000218896"/>
    </source>
</evidence>
<dbReference type="EMBL" id="NSKD01000003">
    <property type="protein sequence ID" value="PAU80448.1"/>
    <property type="molecule type" value="Genomic_DNA"/>
</dbReference>
<dbReference type="PANTHER" id="PTHR46663:SF3">
    <property type="entry name" value="SLL0267 PROTEIN"/>
    <property type="match status" value="1"/>
</dbReference>
<sequence>MVRFQKLSIKHKLMLAVILTTSLGLLVSVVGMITYDYFKQREILAQEMSILTRVIASRSAAALSFNDEPRAKENVSSLMLRRSVTAGCIYDGSGNVFVKASGGSGASDPCPESPRPLGEHFNDGYLDVAKPVELNDQQIGTVLVRTDLSDLNTRLGGQLLANITIMVVSLLTALLLTLRLQRAIYQPIVQLGEVAHHITHEGNYSFRASTSNEDELGETVTAFNTMLNRIEQDKKTLTNLAYFDPLTELPNRRLFSEHLDSALKQAQRGNHRVGVMLIDLDRFKEVNDTLGHDIGDQYLQDCAQRLTAAMPRSGKAYRLAGDEFTVIIRELRDREEAEEVAERIFEAFQPSFSWSGGQRPILASIGVALSQPGDDSSNLLKKADLAVYRAKGAGRNNYQITAGGDAH</sequence>
<evidence type="ECO:0000313" key="5">
    <source>
        <dbReference type="EMBL" id="PAU80448.1"/>
    </source>
</evidence>
<comment type="cofactor">
    <cofactor evidence="1">
        <name>Mg(2+)</name>
        <dbReference type="ChEBI" id="CHEBI:18420"/>
    </cofactor>
</comment>
<keyword evidence="2" id="KW-0812">Transmembrane</keyword>
<evidence type="ECO:0000256" key="1">
    <source>
        <dbReference type="ARBA" id="ARBA00001946"/>
    </source>
</evidence>
<accession>A0A2A2F680</accession>
<evidence type="ECO:0008006" key="7">
    <source>
        <dbReference type="Google" id="ProtNLM"/>
    </source>
</evidence>
<dbReference type="PROSITE" id="PS50885">
    <property type="entry name" value="HAMP"/>
    <property type="match status" value="1"/>
</dbReference>
<evidence type="ECO:0000259" key="3">
    <source>
        <dbReference type="PROSITE" id="PS50885"/>
    </source>
</evidence>
<gene>
    <name evidence="5" type="ORF">CK501_08355</name>
</gene>
<dbReference type="GO" id="GO:0003824">
    <property type="term" value="F:catalytic activity"/>
    <property type="evidence" value="ECO:0007669"/>
    <property type="project" value="UniProtKB-ARBA"/>
</dbReference>
<keyword evidence="2" id="KW-0472">Membrane</keyword>
<dbReference type="InterPro" id="IPR029787">
    <property type="entry name" value="Nucleotide_cyclase"/>
</dbReference>
<comment type="caution">
    <text evidence="5">The sequence shown here is derived from an EMBL/GenBank/DDBJ whole genome shotgun (WGS) entry which is preliminary data.</text>
</comment>
<feature type="domain" description="HAMP" evidence="3">
    <location>
        <begin position="182"/>
        <end position="235"/>
    </location>
</feature>